<name>C5KSL0_PERM5</name>
<sequence length="70" mass="7841">MGVVLSETGKLFAIDLATSKILWSKMASRDCVIDRHGRGRGFDPRVKNGPKIWLRISHSNGKYDLIEPTT</sequence>
<dbReference type="EMBL" id="GG676057">
    <property type="protein sequence ID" value="EER12533.1"/>
    <property type="molecule type" value="Genomic_DNA"/>
</dbReference>
<dbReference type="InParanoid" id="C5KSL0"/>
<protein>
    <submittedName>
        <fullName evidence="1">Uncharacterized protein</fullName>
    </submittedName>
</protein>
<accession>C5KSL0</accession>
<keyword evidence="2" id="KW-1185">Reference proteome</keyword>
<reference evidence="1 2" key="1">
    <citation type="submission" date="2008-07" db="EMBL/GenBank/DDBJ databases">
        <authorList>
            <person name="El-Sayed N."/>
            <person name="Caler E."/>
            <person name="Inman J."/>
            <person name="Amedeo P."/>
            <person name="Hass B."/>
            <person name="Wortman J."/>
        </authorList>
    </citation>
    <scope>NUCLEOTIDE SEQUENCE [LARGE SCALE GENOMIC DNA]</scope>
    <source>
        <strain evidence="2">ATCC 50983 / TXsc</strain>
    </source>
</reference>
<dbReference type="RefSeq" id="XP_002780738.1">
    <property type="nucleotide sequence ID" value="XM_002780692.1"/>
</dbReference>
<evidence type="ECO:0000313" key="1">
    <source>
        <dbReference type="EMBL" id="EER12533.1"/>
    </source>
</evidence>
<dbReference type="GeneID" id="9058080"/>
<dbReference type="Proteomes" id="UP000007800">
    <property type="component" value="Unassembled WGS sequence"/>
</dbReference>
<proteinExistence type="predicted"/>
<dbReference type="AlphaFoldDB" id="C5KSL0"/>
<gene>
    <name evidence="1" type="ORF">Pmar_PMAR009792</name>
</gene>
<evidence type="ECO:0000313" key="2">
    <source>
        <dbReference type="Proteomes" id="UP000007800"/>
    </source>
</evidence>
<feature type="non-terminal residue" evidence="1">
    <location>
        <position position="70"/>
    </location>
</feature>
<organism evidence="2">
    <name type="scientific">Perkinsus marinus (strain ATCC 50983 / TXsc)</name>
    <dbReference type="NCBI Taxonomy" id="423536"/>
    <lineage>
        <taxon>Eukaryota</taxon>
        <taxon>Sar</taxon>
        <taxon>Alveolata</taxon>
        <taxon>Perkinsozoa</taxon>
        <taxon>Perkinsea</taxon>
        <taxon>Perkinsida</taxon>
        <taxon>Perkinsidae</taxon>
        <taxon>Perkinsus</taxon>
    </lineage>
</organism>